<evidence type="ECO:0000313" key="2">
    <source>
        <dbReference type="EMBL" id="OJD22556.1"/>
    </source>
</evidence>
<feature type="non-terminal residue" evidence="2">
    <location>
        <position position="76"/>
    </location>
</feature>
<proteinExistence type="predicted"/>
<gene>
    <name evidence="2" type="ORF">ACJ73_06093</name>
</gene>
<comment type="caution">
    <text evidence="2">The sequence shown here is derived from an EMBL/GenBank/DDBJ whole genome shotgun (WGS) entry which is preliminary data.</text>
</comment>
<keyword evidence="3" id="KW-1185">Reference proteome</keyword>
<dbReference type="AlphaFoldDB" id="A0A1J9R3F3"/>
<protein>
    <submittedName>
        <fullName evidence="2">Uncharacterized protein</fullName>
    </submittedName>
</protein>
<dbReference type="Proteomes" id="UP000242791">
    <property type="component" value="Unassembled WGS sequence"/>
</dbReference>
<feature type="chain" id="PRO_5009656591" evidence="1">
    <location>
        <begin position="23"/>
        <end position="76"/>
    </location>
</feature>
<evidence type="ECO:0000256" key="1">
    <source>
        <dbReference type="SAM" id="SignalP"/>
    </source>
</evidence>
<evidence type="ECO:0000313" key="3">
    <source>
        <dbReference type="Proteomes" id="UP000242791"/>
    </source>
</evidence>
<feature type="signal peptide" evidence="1">
    <location>
        <begin position="1"/>
        <end position="22"/>
    </location>
</feature>
<organism evidence="2 3">
    <name type="scientific">Blastomyces percursus</name>
    <dbReference type="NCBI Taxonomy" id="1658174"/>
    <lineage>
        <taxon>Eukaryota</taxon>
        <taxon>Fungi</taxon>
        <taxon>Dikarya</taxon>
        <taxon>Ascomycota</taxon>
        <taxon>Pezizomycotina</taxon>
        <taxon>Eurotiomycetes</taxon>
        <taxon>Eurotiomycetidae</taxon>
        <taxon>Onygenales</taxon>
        <taxon>Ajellomycetaceae</taxon>
        <taxon>Blastomyces</taxon>
    </lineage>
</organism>
<dbReference type="VEuPathDB" id="FungiDB:ACJ73_06093"/>
<name>A0A1J9R3F3_9EURO</name>
<accession>A0A1J9R3F3</accession>
<sequence length="76" mass="8241">MHLSTLLTTLTFALIGAQTAIALPAPMGQIEQSAQMSLTTQDQQQLQELLVKQNIQGEECLRVCYPKPPVCIGEGT</sequence>
<dbReference type="EMBL" id="LGTZ01001023">
    <property type="protein sequence ID" value="OJD22556.1"/>
    <property type="molecule type" value="Genomic_DNA"/>
</dbReference>
<keyword evidence="1" id="KW-0732">Signal</keyword>
<reference evidence="2 3" key="1">
    <citation type="submission" date="2015-08" db="EMBL/GenBank/DDBJ databases">
        <title>Emmonsia species relationships and genome sequence.</title>
        <authorList>
            <person name="Cuomo C.A."/>
            <person name="Schwartz I.S."/>
            <person name="Kenyon C."/>
            <person name="De Hoog G.S."/>
            <person name="Govender N.P."/>
            <person name="Botha A."/>
            <person name="Moreno L."/>
            <person name="De Vries M."/>
            <person name="Munoz J.F."/>
            <person name="Stielow J.B."/>
        </authorList>
    </citation>
    <scope>NUCLEOTIDE SEQUENCE [LARGE SCALE GENOMIC DNA]</scope>
    <source>
        <strain evidence="2 3">EI222</strain>
    </source>
</reference>